<dbReference type="InterPro" id="IPR050490">
    <property type="entry name" value="Bact_solute-bd_prot1"/>
</dbReference>
<dbReference type="RefSeq" id="WP_136856484.1">
    <property type="nucleotide sequence ID" value="NZ_SUNH01000011.1"/>
</dbReference>
<comment type="caution">
    <text evidence="4">The sequence shown here is derived from an EMBL/GenBank/DDBJ whole genome shotgun (WGS) entry which is preliminary data.</text>
</comment>
<comment type="subcellular location">
    <subcellularLocation>
        <location evidence="1">Periplasm</location>
    </subcellularLocation>
</comment>
<evidence type="ECO:0000256" key="1">
    <source>
        <dbReference type="ARBA" id="ARBA00004418"/>
    </source>
</evidence>
<feature type="chain" id="PRO_5020209758" evidence="3">
    <location>
        <begin position="23"/>
        <end position="420"/>
    </location>
</feature>
<dbReference type="PANTHER" id="PTHR43649">
    <property type="entry name" value="ARABINOSE-BINDING PROTEIN-RELATED"/>
    <property type="match status" value="1"/>
</dbReference>
<dbReference type="Pfam" id="PF01547">
    <property type="entry name" value="SBP_bac_1"/>
    <property type="match status" value="1"/>
</dbReference>
<evidence type="ECO:0000313" key="5">
    <source>
        <dbReference type="Proteomes" id="UP000306223"/>
    </source>
</evidence>
<evidence type="ECO:0000313" key="4">
    <source>
        <dbReference type="EMBL" id="TJZ84636.1"/>
    </source>
</evidence>
<feature type="signal peptide" evidence="3">
    <location>
        <begin position="1"/>
        <end position="22"/>
    </location>
</feature>
<protein>
    <submittedName>
        <fullName evidence="4">Extracellular solute-binding protein</fullName>
    </submittedName>
</protein>
<evidence type="ECO:0000256" key="3">
    <source>
        <dbReference type="SAM" id="SignalP"/>
    </source>
</evidence>
<proteinExistence type="inferred from homology"/>
<dbReference type="PANTHER" id="PTHR43649:SF14">
    <property type="entry name" value="BLR3389 PROTEIN"/>
    <property type="match status" value="1"/>
</dbReference>
<dbReference type="InterPro" id="IPR006059">
    <property type="entry name" value="SBP"/>
</dbReference>
<comment type="similarity">
    <text evidence="2">Belongs to the bacterial solute-binding protein 1 family.</text>
</comment>
<sequence length="420" mass="45154">MTYPTAALAAALAIVTGQAALAQTEITVLRVAVNDEQQAYLEQIAADFEAQNEGVTVTFEYVANEAYKQRLPTLLQSNARPDIFYSWGGQTVVEQVEAGFLQPIDALLPEGFADTIPDAGLQAYSVDGQLYGLPQYATEVVFWTNTALTQQAGVDIAAIATWGDFLEAVQTLKDAGVTPIVAGGQDKWPLHFYWSYLALREGGPAVVTDAMAGENGGFEAEPFIAAGRQFQRLTELEPFQPGYISTTYETASGMFADGAGAFHLMGDWDYLPMRERSTSGEGLPDDQLAILSFPAIADPVTEGGADATLGGINGWAVTNSAEPEAVQFLAFMMNAENQREAGRQELFIPIAEGSADQMQNPFYIEVADHIAASSYHQIFLDQFLGASVGATINDISADLAQGVITPEDAAAQVQESWDFR</sequence>
<dbReference type="EMBL" id="SUNH01000011">
    <property type="protein sequence ID" value="TJZ84636.1"/>
    <property type="molecule type" value="Genomic_DNA"/>
</dbReference>
<name>A0A4U0QRZ4_9RHOB</name>
<dbReference type="SUPFAM" id="SSF53850">
    <property type="entry name" value="Periplasmic binding protein-like II"/>
    <property type="match status" value="1"/>
</dbReference>
<dbReference type="AlphaFoldDB" id="A0A4U0QRZ4"/>
<dbReference type="OrthoDB" id="2509690at2"/>
<accession>A0A4U0QRZ4</accession>
<dbReference type="Gene3D" id="3.40.190.10">
    <property type="entry name" value="Periplasmic binding protein-like II"/>
    <property type="match status" value="2"/>
</dbReference>
<dbReference type="GO" id="GO:0042597">
    <property type="term" value="C:periplasmic space"/>
    <property type="evidence" value="ECO:0007669"/>
    <property type="project" value="UniProtKB-SubCell"/>
</dbReference>
<keyword evidence="3" id="KW-0732">Signal</keyword>
<keyword evidence="5" id="KW-1185">Reference proteome</keyword>
<reference evidence="4 5" key="1">
    <citation type="submission" date="2019-04" db="EMBL/GenBank/DDBJ databases">
        <authorList>
            <person name="Li J."/>
        </authorList>
    </citation>
    <scope>NUCLEOTIDE SEQUENCE [LARGE SCALE GENOMIC DNA]</scope>
    <source>
        <strain evidence="4 5">CCTCC AB2016182</strain>
    </source>
</reference>
<gene>
    <name evidence="4" type="ORF">FA740_09250</name>
</gene>
<dbReference type="Proteomes" id="UP000306223">
    <property type="component" value="Unassembled WGS sequence"/>
</dbReference>
<organism evidence="4 5">
    <name type="scientific">Paracoccus hibiscisoli</name>
    <dbReference type="NCBI Taxonomy" id="2023261"/>
    <lineage>
        <taxon>Bacteria</taxon>
        <taxon>Pseudomonadati</taxon>
        <taxon>Pseudomonadota</taxon>
        <taxon>Alphaproteobacteria</taxon>
        <taxon>Rhodobacterales</taxon>
        <taxon>Paracoccaceae</taxon>
        <taxon>Paracoccus</taxon>
    </lineage>
</organism>
<evidence type="ECO:0000256" key="2">
    <source>
        <dbReference type="ARBA" id="ARBA00008520"/>
    </source>
</evidence>